<dbReference type="EMBL" id="GBRH01248727">
    <property type="protein sequence ID" value="JAD49168.1"/>
    <property type="molecule type" value="Transcribed_RNA"/>
</dbReference>
<dbReference type="AlphaFoldDB" id="A0A0A9AH49"/>
<accession>A0A0A9AH49</accession>
<protein>
    <submittedName>
        <fullName evidence="1">Uncharacterized protein</fullName>
    </submittedName>
</protein>
<evidence type="ECO:0000313" key="1">
    <source>
        <dbReference type="EMBL" id="JAD49168.1"/>
    </source>
</evidence>
<proteinExistence type="predicted"/>
<sequence length="78" mass="8902">MSSNNGQMSYMVYEIVGLVIILLDFVSGSKTNIHGHVYMTKQYSLWSSIQRNAVFYQPKKMNAWEIGILQNVCVLQNA</sequence>
<organism evidence="1">
    <name type="scientific">Arundo donax</name>
    <name type="common">Giant reed</name>
    <name type="synonym">Donax arundinaceus</name>
    <dbReference type="NCBI Taxonomy" id="35708"/>
    <lineage>
        <taxon>Eukaryota</taxon>
        <taxon>Viridiplantae</taxon>
        <taxon>Streptophyta</taxon>
        <taxon>Embryophyta</taxon>
        <taxon>Tracheophyta</taxon>
        <taxon>Spermatophyta</taxon>
        <taxon>Magnoliopsida</taxon>
        <taxon>Liliopsida</taxon>
        <taxon>Poales</taxon>
        <taxon>Poaceae</taxon>
        <taxon>PACMAD clade</taxon>
        <taxon>Arundinoideae</taxon>
        <taxon>Arundineae</taxon>
        <taxon>Arundo</taxon>
    </lineage>
</organism>
<reference evidence="1" key="1">
    <citation type="submission" date="2014-09" db="EMBL/GenBank/DDBJ databases">
        <authorList>
            <person name="Magalhaes I.L.F."/>
            <person name="Oliveira U."/>
            <person name="Santos F.R."/>
            <person name="Vidigal T.H.D.A."/>
            <person name="Brescovit A.D."/>
            <person name="Santos A.J."/>
        </authorList>
    </citation>
    <scope>NUCLEOTIDE SEQUENCE</scope>
    <source>
        <tissue evidence="1">Shoot tissue taken approximately 20 cm above the soil surface</tissue>
    </source>
</reference>
<name>A0A0A9AH49_ARUDO</name>
<reference evidence="1" key="2">
    <citation type="journal article" date="2015" name="Data Brief">
        <title>Shoot transcriptome of the giant reed, Arundo donax.</title>
        <authorList>
            <person name="Barrero R.A."/>
            <person name="Guerrero F.D."/>
            <person name="Moolhuijzen P."/>
            <person name="Goolsby J.A."/>
            <person name="Tidwell J."/>
            <person name="Bellgard S.E."/>
            <person name="Bellgard M.I."/>
        </authorList>
    </citation>
    <scope>NUCLEOTIDE SEQUENCE</scope>
    <source>
        <tissue evidence="1">Shoot tissue taken approximately 20 cm above the soil surface</tissue>
    </source>
</reference>